<keyword evidence="4" id="KW-0804">Transcription</keyword>
<keyword evidence="4" id="KW-0010">Activator</keyword>
<keyword evidence="4" id="KW-0805">Transcription regulation</keyword>
<comment type="subcellular location">
    <subcellularLocation>
        <location evidence="1 4">Nucleus</location>
    </subcellularLocation>
</comment>
<accession>A0A9P4KBJ8</accession>
<comment type="caution">
    <text evidence="5">The sequence shown here is derived from an EMBL/GenBank/DDBJ whole genome shotgun (WGS) entry which is preliminary data.</text>
</comment>
<dbReference type="GO" id="GO:0006357">
    <property type="term" value="P:regulation of transcription by RNA polymerase II"/>
    <property type="evidence" value="ECO:0007669"/>
    <property type="project" value="InterPro"/>
</dbReference>
<gene>
    <name evidence="4" type="primary">MED11</name>
    <name evidence="5" type="ORF">CC78DRAFT_567097</name>
</gene>
<dbReference type="AlphaFoldDB" id="A0A9P4KBJ8"/>
<name>A0A9P4KBJ8_9PLEO</name>
<evidence type="ECO:0000256" key="3">
    <source>
        <dbReference type="ARBA" id="ARBA00023242"/>
    </source>
</evidence>
<evidence type="ECO:0000313" key="6">
    <source>
        <dbReference type="Proteomes" id="UP000800093"/>
    </source>
</evidence>
<evidence type="ECO:0000256" key="2">
    <source>
        <dbReference type="ARBA" id="ARBA00008186"/>
    </source>
</evidence>
<evidence type="ECO:0000256" key="4">
    <source>
        <dbReference type="RuleBase" id="RU364147"/>
    </source>
</evidence>
<comment type="similarity">
    <text evidence="2 4">Belongs to the Mediator complex subunit 11 family.</text>
</comment>
<dbReference type="EMBL" id="ML986600">
    <property type="protein sequence ID" value="KAF2266229.1"/>
    <property type="molecule type" value="Genomic_DNA"/>
</dbReference>
<comment type="function">
    <text evidence="4">Component of the Mediator complex, a coactivator involved in the regulated transcription of nearly all RNA polymerase II-dependent genes. Mediator functions as a bridge to convey information from gene-specific regulatory proteins to the basal RNA polymerase II transcription machinery. Mediator is recruited to promoters by direct interactions with regulatory proteins and serves as a scaffold for the assembly of a functional pre-initiation complex with RNA polymerase II and the general transcription factors.</text>
</comment>
<dbReference type="OrthoDB" id="5418434at2759"/>
<dbReference type="GO" id="GO:0016592">
    <property type="term" value="C:mediator complex"/>
    <property type="evidence" value="ECO:0007669"/>
    <property type="project" value="InterPro"/>
</dbReference>
<dbReference type="InterPro" id="IPR019404">
    <property type="entry name" value="Mediator_Med11"/>
</dbReference>
<reference evidence="6" key="1">
    <citation type="journal article" date="2020" name="Stud. Mycol.">
        <title>101 Dothideomycetes genomes: A test case for predicting lifestyles and emergence of pathogens.</title>
        <authorList>
            <person name="Haridas S."/>
            <person name="Albert R."/>
            <person name="Binder M."/>
            <person name="Bloem J."/>
            <person name="LaButti K."/>
            <person name="Salamov A."/>
            <person name="Andreopoulos B."/>
            <person name="Baker S."/>
            <person name="Barry K."/>
            <person name="Bills G."/>
            <person name="Bluhm B."/>
            <person name="Cannon C."/>
            <person name="Castanera R."/>
            <person name="Culley D."/>
            <person name="Daum C."/>
            <person name="Ezra D."/>
            <person name="Gonzalez J."/>
            <person name="Henrissat B."/>
            <person name="Kuo A."/>
            <person name="Liang C."/>
            <person name="Lipzen A."/>
            <person name="Lutzoni F."/>
            <person name="Magnuson J."/>
            <person name="Mondo S."/>
            <person name="Nolan M."/>
            <person name="Ohm R."/>
            <person name="Pangilinan J."/>
            <person name="Park H.-J."/>
            <person name="Ramirez L."/>
            <person name="Alfaro M."/>
            <person name="Sun H."/>
            <person name="Tritt A."/>
            <person name="Yoshinaga Y."/>
            <person name="Zwiers L.-H."/>
            <person name="Turgeon B."/>
            <person name="Goodwin S."/>
            <person name="Spatafora J."/>
            <person name="Crous P."/>
            <person name="Grigoriev I."/>
        </authorList>
    </citation>
    <scope>NUCLEOTIDE SEQUENCE [LARGE SCALE GENOMIC DNA]</scope>
    <source>
        <strain evidence="6">CBS 304.66</strain>
    </source>
</reference>
<dbReference type="Pfam" id="PF10280">
    <property type="entry name" value="Med11"/>
    <property type="match status" value="1"/>
</dbReference>
<dbReference type="GO" id="GO:0003712">
    <property type="term" value="F:transcription coregulator activity"/>
    <property type="evidence" value="ECO:0007669"/>
    <property type="project" value="InterPro"/>
</dbReference>
<protein>
    <recommendedName>
        <fullName evidence="4">Mediator of RNA polymerase II transcription subunit 11</fullName>
    </recommendedName>
    <alternativeName>
        <fullName evidence="4">Mediator complex subunit 11</fullName>
    </alternativeName>
</protein>
<dbReference type="Proteomes" id="UP000800093">
    <property type="component" value="Unassembled WGS sequence"/>
</dbReference>
<evidence type="ECO:0000256" key="1">
    <source>
        <dbReference type="ARBA" id="ARBA00004123"/>
    </source>
</evidence>
<evidence type="ECO:0000313" key="5">
    <source>
        <dbReference type="EMBL" id="KAF2266229.1"/>
    </source>
</evidence>
<keyword evidence="6" id="KW-1185">Reference proteome</keyword>
<organism evidence="5 6">
    <name type="scientific">Lojkania enalia</name>
    <dbReference type="NCBI Taxonomy" id="147567"/>
    <lineage>
        <taxon>Eukaryota</taxon>
        <taxon>Fungi</taxon>
        <taxon>Dikarya</taxon>
        <taxon>Ascomycota</taxon>
        <taxon>Pezizomycotina</taxon>
        <taxon>Dothideomycetes</taxon>
        <taxon>Pleosporomycetidae</taxon>
        <taxon>Pleosporales</taxon>
        <taxon>Pleosporales incertae sedis</taxon>
        <taxon>Lojkania</taxon>
    </lineage>
</organism>
<proteinExistence type="inferred from homology"/>
<comment type="subunit">
    <text evidence="4">Component of the Mediator complex.</text>
</comment>
<keyword evidence="3 4" id="KW-0539">Nucleus</keyword>
<sequence length="185" mass="20177">MSTSQQLAVQPAQPHPYRQTAADNIRKLSTVNQKNIPTILRTSATAISQLTNNPIVPTTTSQTAYQDSPQSREVAFARASEQLFTLINITRDALHSQISKLKDENVIPAETVRTLPSQGPTDHGQEGQQVGEEIKNGGLGDLDVGVLNARARVGREGEEVLDRVTDILQDLVKKVEGEDRLMVDG</sequence>